<dbReference type="InterPro" id="IPR050059">
    <property type="entry name" value="ATP_synthase_B_chain"/>
</dbReference>
<evidence type="ECO:0000256" key="15">
    <source>
        <dbReference type="RuleBase" id="RU003848"/>
    </source>
</evidence>
<keyword evidence="10 14" id="KW-0472">Membrane</keyword>
<gene>
    <name evidence="14 18" type="primary">atpF</name>
    <name evidence="18" type="ORF">DMP08_07895</name>
</gene>
<dbReference type="AlphaFoldDB" id="A0A3N0B7W7"/>
<sequence>MKVRAKKATALSGSAVLAAGSMTFAFPALAFASEGEDAAGISAILPNMVEFVPMLIAFLVLWFVLAKFGWPKFNDMLEKREQTIKESLEKSEQARIESERVLEEYKSQLEDAKTQAAQIVADAKKTGEAVKADITAKAQSEATVMIEKAHAAIEADKKAAISELQGSVADLSVAVASRLIGEDLGDAEHRKIIERYVNEAGSFNAN</sequence>
<dbReference type="GO" id="GO:0045259">
    <property type="term" value="C:proton-transporting ATP synthase complex"/>
    <property type="evidence" value="ECO:0007669"/>
    <property type="project" value="UniProtKB-KW"/>
</dbReference>
<reference evidence="19" key="1">
    <citation type="submission" date="2018-05" db="EMBL/GenBank/DDBJ databases">
        <title>Genome Sequencing of selected type strains of the family Eggerthellaceae.</title>
        <authorList>
            <person name="Danylec N."/>
            <person name="Stoll D.A."/>
            <person name="Doetsch A."/>
            <person name="Huch M."/>
        </authorList>
    </citation>
    <scope>NUCLEOTIDE SEQUENCE [LARGE SCALE GENOMIC DNA]</scope>
    <source>
        <strain evidence="19">DSM 16106</strain>
    </source>
</reference>
<dbReference type="InterPro" id="IPR028987">
    <property type="entry name" value="ATP_synth_B-like_membr_sf"/>
</dbReference>
<comment type="similarity">
    <text evidence="2 14 15">Belongs to the ATPase B chain family.</text>
</comment>
<keyword evidence="11 14" id="KW-0066">ATP synthesis</keyword>
<keyword evidence="9 14" id="KW-0406">Ion transport</keyword>
<evidence type="ECO:0000256" key="5">
    <source>
        <dbReference type="ARBA" id="ARBA00022547"/>
    </source>
</evidence>
<evidence type="ECO:0000313" key="19">
    <source>
        <dbReference type="Proteomes" id="UP000278632"/>
    </source>
</evidence>
<evidence type="ECO:0000313" key="18">
    <source>
        <dbReference type="EMBL" id="RNL43087.1"/>
    </source>
</evidence>
<dbReference type="EMBL" id="QICD01000014">
    <property type="protein sequence ID" value="RNL43087.1"/>
    <property type="molecule type" value="Genomic_DNA"/>
</dbReference>
<name>A0A3N0B7W7_9ACTN</name>
<feature type="transmembrane region" description="Helical" evidence="14">
    <location>
        <begin position="51"/>
        <end position="70"/>
    </location>
</feature>
<evidence type="ECO:0000256" key="4">
    <source>
        <dbReference type="ARBA" id="ARBA00022475"/>
    </source>
</evidence>
<evidence type="ECO:0000256" key="6">
    <source>
        <dbReference type="ARBA" id="ARBA00022692"/>
    </source>
</evidence>
<evidence type="ECO:0000256" key="16">
    <source>
        <dbReference type="SAM" id="Coils"/>
    </source>
</evidence>
<evidence type="ECO:0000256" key="12">
    <source>
        <dbReference type="ARBA" id="ARBA00025198"/>
    </source>
</evidence>
<dbReference type="Gene3D" id="6.10.250.1580">
    <property type="match status" value="1"/>
</dbReference>
<dbReference type="GO" id="GO:0046933">
    <property type="term" value="F:proton-transporting ATP synthase activity, rotational mechanism"/>
    <property type="evidence" value="ECO:0007669"/>
    <property type="project" value="UniProtKB-UniRule"/>
</dbReference>
<evidence type="ECO:0000256" key="17">
    <source>
        <dbReference type="SAM" id="SignalP"/>
    </source>
</evidence>
<keyword evidence="19" id="KW-1185">Reference proteome</keyword>
<dbReference type="GO" id="GO:0005886">
    <property type="term" value="C:plasma membrane"/>
    <property type="evidence" value="ECO:0007669"/>
    <property type="project" value="UniProtKB-SubCell"/>
</dbReference>
<dbReference type="PANTHER" id="PTHR33445">
    <property type="entry name" value="ATP SYNTHASE SUBUNIT B', CHLOROPLASTIC"/>
    <property type="match status" value="1"/>
</dbReference>
<evidence type="ECO:0000256" key="14">
    <source>
        <dbReference type="HAMAP-Rule" id="MF_01398"/>
    </source>
</evidence>
<keyword evidence="8 14" id="KW-1133">Transmembrane helix</keyword>
<dbReference type="PANTHER" id="PTHR33445:SF1">
    <property type="entry name" value="ATP SYNTHASE SUBUNIT B"/>
    <property type="match status" value="1"/>
</dbReference>
<feature type="signal peptide" evidence="17">
    <location>
        <begin position="1"/>
        <end position="30"/>
    </location>
</feature>
<keyword evidence="3 14" id="KW-0813">Transport</keyword>
<dbReference type="HAMAP" id="MF_01398">
    <property type="entry name" value="ATP_synth_b_bprime"/>
    <property type="match status" value="1"/>
</dbReference>
<dbReference type="SUPFAM" id="SSF81573">
    <property type="entry name" value="F1F0 ATP synthase subunit B, membrane domain"/>
    <property type="match status" value="1"/>
</dbReference>
<evidence type="ECO:0000256" key="9">
    <source>
        <dbReference type="ARBA" id="ARBA00023065"/>
    </source>
</evidence>
<evidence type="ECO:0000256" key="11">
    <source>
        <dbReference type="ARBA" id="ARBA00023310"/>
    </source>
</evidence>
<evidence type="ECO:0000256" key="3">
    <source>
        <dbReference type="ARBA" id="ARBA00022448"/>
    </source>
</evidence>
<keyword evidence="5 14" id="KW-0138">CF(0)</keyword>
<feature type="coiled-coil region" evidence="16">
    <location>
        <begin position="74"/>
        <end position="122"/>
    </location>
</feature>
<keyword evidence="7 14" id="KW-0375">Hydrogen ion transport</keyword>
<keyword evidence="4 14" id="KW-1003">Cell membrane</keyword>
<accession>A0A3N0B7W7</accession>
<dbReference type="OrthoDB" id="3177678at2"/>
<comment type="function">
    <text evidence="14">Component of the F(0) channel, it forms part of the peripheral stalk, linking F(1) to F(0).</text>
</comment>
<dbReference type="Proteomes" id="UP000278632">
    <property type="component" value="Unassembled WGS sequence"/>
</dbReference>
<comment type="subunit">
    <text evidence="13 14">F-type ATPases have 2 components, F(1) - the catalytic core - and F(0) - the membrane proton channel. F(1) has five subunits: alpha(3), beta(3), gamma(1), delta(1), epsilon(1). F(0) has three main subunits: a(1), b(2) and c(10-14). The alpha and beta chains form an alternating ring which encloses part of the gamma chain. F(1) is attached to F(0) by a central stalk formed by the gamma and epsilon chains, while a peripheral stalk is formed by the delta and b chains.</text>
</comment>
<evidence type="ECO:0000256" key="7">
    <source>
        <dbReference type="ARBA" id="ARBA00022781"/>
    </source>
</evidence>
<evidence type="ECO:0000256" key="8">
    <source>
        <dbReference type="ARBA" id="ARBA00022989"/>
    </source>
</evidence>
<dbReference type="InterPro" id="IPR002146">
    <property type="entry name" value="ATP_synth_b/b'su_bac/chlpt"/>
</dbReference>
<evidence type="ECO:0000256" key="13">
    <source>
        <dbReference type="ARBA" id="ARBA00025830"/>
    </source>
</evidence>
<comment type="subcellular location">
    <subcellularLocation>
        <location evidence="1 14">Cell membrane</location>
        <topology evidence="1 14">Single-pass membrane protein</topology>
    </subcellularLocation>
</comment>
<dbReference type="CDD" id="cd06503">
    <property type="entry name" value="ATP-synt_Fo_b"/>
    <property type="match status" value="1"/>
</dbReference>
<comment type="function">
    <text evidence="12 14">F(1)F(0) ATP synthase produces ATP from ADP in the presence of a proton or sodium gradient. F-type ATPases consist of two structural domains, F(1) containing the extramembraneous catalytic core and F(0) containing the membrane proton channel, linked together by a central stalk and a peripheral stalk. During catalysis, ATP synthesis in the catalytic domain of F(1) is coupled via a rotary mechanism of the central stalk subunits to proton translocation.</text>
</comment>
<dbReference type="Pfam" id="PF00430">
    <property type="entry name" value="ATP-synt_B"/>
    <property type="match status" value="1"/>
</dbReference>
<organism evidence="18 19">
    <name type="scientific">Paraeggerthella hongkongensis</name>
    <dbReference type="NCBI Taxonomy" id="230658"/>
    <lineage>
        <taxon>Bacteria</taxon>
        <taxon>Bacillati</taxon>
        <taxon>Actinomycetota</taxon>
        <taxon>Coriobacteriia</taxon>
        <taxon>Eggerthellales</taxon>
        <taxon>Eggerthellaceae</taxon>
        <taxon>Paraeggerthella</taxon>
    </lineage>
</organism>
<dbReference type="GO" id="GO:0046961">
    <property type="term" value="F:proton-transporting ATPase activity, rotational mechanism"/>
    <property type="evidence" value="ECO:0007669"/>
    <property type="project" value="TreeGrafter"/>
</dbReference>
<feature type="chain" id="PRO_5039560262" description="ATP synthase subunit b" evidence="17">
    <location>
        <begin position="31"/>
        <end position="206"/>
    </location>
</feature>
<dbReference type="InterPro" id="IPR005864">
    <property type="entry name" value="ATP_synth_F0_bsu_bac"/>
</dbReference>
<evidence type="ECO:0000256" key="2">
    <source>
        <dbReference type="ARBA" id="ARBA00005513"/>
    </source>
</evidence>
<proteinExistence type="inferred from homology"/>
<keyword evidence="17" id="KW-0732">Signal</keyword>
<evidence type="ECO:0000256" key="1">
    <source>
        <dbReference type="ARBA" id="ARBA00004162"/>
    </source>
</evidence>
<comment type="caution">
    <text evidence="18">The sequence shown here is derived from an EMBL/GenBank/DDBJ whole genome shotgun (WGS) entry which is preliminary data.</text>
</comment>
<keyword evidence="16" id="KW-0175">Coiled coil</keyword>
<evidence type="ECO:0000256" key="10">
    <source>
        <dbReference type="ARBA" id="ARBA00023136"/>
    </source>
</evidence>
<protein>
    <recommendedName>
        <fullName evidence="14">ATP synthase subunit b</fullName>
    </recommendedName>
    <alternativeName>
        <fullName evidence="14">ATP synthase F(0) sector subunit b</fullName>
    </alternativeName>
    <alternativeName>
        <fullName evidence="14">ATPase subunit I</fullName>
    </alternativeName>
    <alternativeName>
        <fullName evidence="14">F-type ATPase subunit b</fullName>
        <shortName evidence="14">F-ATPase subunit b</shortName>
    </alternativeName>
</protein>
<keyword evidence="6 14" id="KW-0812">Transmembrane</keyword>
<dbReference type="NCBIfam" id="TIGR01144">
    <property type="entry name" value="ATP_synt_b"/>
    <property type="match status" value="1"/>
</dbReference>